<dbReference type="PROSITE" id="PS51716">
    <property type="entry name" value="G_IRG"/>
    <property type="match status" value="1"/>
</dbReference>
<protein>
    <recommendedName>
        <fullName evidence="3">IRG-type G domain-containing protein</fullName>
    </recommendedName>
</protein>
<evidence type="ECO:0000313" key="4">
    <source>
        <dbReference type="EMBL" id="CDS06164.1"/>
    </source>
</evidence>
<feature type="transmembrane region" description="Helical" evidence="2">
    <location>
        <begin position="64"/>
        <end position="87"/>
    </location>
</feature>
<sequence length="400" mass="45827">MGQTVSTAVPYKSNVFYDYEDFSSRFSKLTVSTLTIPMVIIAFPVLNAYIFTEDELTGVKLMDGMIGGLLGIVGWPLSPFYACWGLFQVLFKDEPPEPVAIDQELKDIAKREIGLNCERFYNVGVVGAAGTGKSSLINGILGYQDSDPRAAPTGETESTTKPKGYRHPDLRTMIVWDMPGAGTESHPSETYFNDKFLYAFDTLIIVIADRMLQIDIDIAMAAQKRRIPFMFVRNKADQAVEAKMRRYRREHSSTPDTIVNQDDAEKVRAFKEDIRIWGKAVGELVEEVKHTICKHLRANRISKRRLFIISSWALQDYVKMLTEHSMEKDKLRLIHEERFLRQLVEGLLYKRRRTEKHRKKLSEQMKRRPKITPIQGQAEAKVLNQARISSELINTRQQST</sequence>
<evidence type="ECO:0000259" key="3">
    <source>
        <dbReference type="PROSITE" id="PS51716"/>
    </source>
</evidence>
<dbReference type="InterPro" id="IPR030385">
    <property type="entry name" value="G_IRG_dom"/>
</dbReference>
<dbReference type="SUPFAM" id="SSF52540">
    <property type="entry name" value="P-loop containing nucleoside triphosphate hydrolases"/>
    <property type="match status" value="1"/>
</dbReference>
<dbReference type="PANTHER" id="PTHR14143">
    <property type="entry name" value="INTERFERON-INDUCIBLE GTPASE FAMILY MEMBER"/>
    <property type="match status" value="1"/>
</dbReference>
<dbReference type="AlphaFoldDB" id="A0A077WG61"/>
<dbReference type="GO" id="GO:0016020">
    <property type="term" value="C:membrane"/>
    <property type="evidence" value="ECO:0007669"/>
    <property type="project" value="InterPro"/>
</dbReference>
<dbReference type="GO" id="GO:0005525">
    <property type="term" value="F:GTP binding"/>
    <property type="evidence" value="ECO:0007669"/>
    <property type="project" value="InterPro"/>
</dbReference>
<organism evidence="4">
    <name type="scientific">Lichtheimia ramosa</name>
    <dbReference type="NCBI Taxonomy" id="688394"/>
    <lineage>
        <taxon>Eukaryota</taxon>
        <taxon>Fungi</taxon>
        <taxon>Fungi incertae sedis</taxon>
        <taxon>Mucoromycota</taxon>
        <taxon>Mucoromycotina</taxon>
        <taxon>Mucoromycetes</taxon>
        <taxon>Mucorales</taxon>
        <taxon>Lichtheimiaceae</taxon>
        <taxon>Lichtheimia</taxon>
    </lineage>
</organism>
<dbReference type="Pfam" id="PF05049">
    <property type="entry name" value="IIGP"/>
    <property type="match status" value="1"/>
</dbReference>
<evidence type="ECO:0000256" key="2">
    <source>
        <dbReference type="SAM" id="Phobius"/>
    </source>
</evidence>
<name>A0A077WG61_9FUNG</name>
<keyword evidence="2" id="KW-1133">Transmembrane helix</keyword>
<dbReference type="PANTHER" id="PTHR14143:SF1">
    <property type="entry name" value="IRG-TYPE G DOMAIN-CONTAINING PROTEIN"/>
    <property type="match status" value="1"/>
</dbReference>
<keyword evidence="2" id="KW-0472">Membrane</keyword>
<proteinExistence type="inferred from homology"/>
<feature type="transmembrane region" description="Helical" evidence="2">
    <location>
        <begin position="29"/>
        <end position="52"/>
    </location>
</feature>
<reference evidence="4" key="1">
    <citation type="journal article" date="2014" name="Genome Announc.">
        <title>De novo whole-genome sequence and genome annotation of Lichtheimia ramosa.</title>
        <authorList>
            <person name="Linde J."/>
            <person name="Schwartze V."/>
            <person name="Binder U."/>
            <person name="Lass-Florl C."/>
            <person name="Voigt K."/>
            <person name="Horn F."/>
        </authorList>
    </citation>
    <scope>NUCLEOTIDE SEQUENCE</scope>
    <source>
        <strain evidence="4">JMRC FSU:6197</strain>
    </source>
</reference>
<keyword evidence="2" id="KW-0812">Transmembrane</keyword>
<accession>A0A077WG61</accession>
<dbReference type="InterPro" id="IPR007743">
    <property type="entry name" value="Immunity-related_GTPase-like"/>
</dbReference>
<feature type="domain" description="IRG-type G" evidence="3">
    <location>
        <begin position="119"/>
        <end position="329"/>
    </location>
</feature>
<gene>
    <name evidence="4" type="ORF">LRAMOSA08692</name>
</gene>
<evidence type="ECO:0000256" key="1">
    <source>
        <dbReference type="ARBA" id="ARBA00005429"/>
    </source>
</evidence>
<dbReference type="Gene3D" id="3.40.50.300">
    <property type="entry name" value="P-loop containing nucleotide triphosphate hydrolases"/>
    <property type="match status" value="1"/>
</dbReference>
<comment type="similarity">
    <text evidence="1">Belongs to the TRAFAC class dynamin-like GTPase superfamily. IRG family.</text>
</comment>
<dbReference type="EMBL" id="LK023319">
    <property type="protein sequence ID" value="CDS06164.1"/>
    <property type="molecule type" value="Genomic_DNA"/>
</dbReference>
<dbReference type="InterPro" id="IPR027417">
    <property type="entry name" value="P-loop_NTPase"/>
</dbReference>
<dbReference type="OrthoDB" id="422720at2759"/>